<dbReference type="EMBL" id="JNBS01004873">
    <property type="protein sequence ID" value="OQR81901.1"/>
    <property type="molecule type" value="Genomic_DNA"/>
</dbReference>
<evidence type="ECO:0000313" key="2">
    <source>
        <dbReference type="EMBL" id="OQR81901.1"/>
    </source>
</evidence>
<sequence length="873" mass="99253">MGKLVFNERQVGNGFCLAAAPCVYCARYGSYSSAVQVAGVNGVISWPLQSDKVTQLSQSYKKGIISATELEFQDPLYDNEDLSVMMDIINRDMVPEGDFRVEFSHLMVESQELNPSWLPQQCPVGCFATLMLFLPSSTTGEKCLLKYKEYMQQVTPKDFTCLAFYNSITIEREPIVQGYRSALVYHVIYNYPVHCRRDTPPQRTPLCKMLPTQAMKTKQAVTMLAIECKGHYTTHDTLIDPDNALAQALVTSKLFDVALVTASMHTQDNELVIQKVNLFPLCGTPDIVSAAIIGKPLLDFINGSPLSREGEPTVPLEYIVMWPKRHRIRFLGFQQAMKVLRNWKLYQEYAGYTSLSELSTATMDMLNSDCNRLHYGTDTPDVAAFASFLLDLDDFTLIATFMSDYLLLRRHGNEFQALVFWTQKILMRYGWEKLWLPTRSFLKRHGDDIETLDLAFELLRSIALGDSLQPTLRQPFIVEYYVRSLALLTWAIPELPQTPSFDCDEGNIFYNGLLIEQAIAMSIGDTFIGSFFARRLPGSLIVHINSFLYPTTLRDAVNSQPEIFQPGSAIARGMCSYLSICPTTRGVQDYLGDIWKAPRMNLRSVDMVAILCLAHGTPHFDVILQDMLAQEDSRVIDGVHELCKKSKEWIMDISNVLHDSVLAAINRLLHLPPDTGRFPFERQYTLQASYIFEYLNRPGSLGLLQDWVLWRFQQLEAPLAFVWCVVVPLYDKLQDIEMQLPLARAAVTVLEHHVQTIKLPAKTNWTLNTIKLNGDCQQCQPVQVFLNDPNQGYKKLKSNEQCIHLIDYLWERHKGLSMRTDSQGCMILIKKCGEAYQAFEEMKDALARLQATLSTSEPPPKRRRPSSAMPIQF</sequence>
<reference evidence="2 3" key="1">
    <citation type="journal article" date="2014" name="Genome Biol. Evol.">
        <title>The secreted proteins of Achlya hypogyna and Thraustotheca clavata identify the ancestral oomycete secretome and reveal gene acquisitions by horizontal gene transfer.</title>
        <authorList>
            <person name="Misner I."/>
            <person name="Blouin N."/>
            <person name="Leonard G."/>
            <person name="Richards T.A."/>
            <person name="Lane C.E."/>
        </authorList>
    </citation>
    <scope>NUCLEOTIDE SEQUENCE [LARGE SCALE GENOMIC DNA]</scope>
    <source>
        <strain evidence="2 3">ATCC 34112</strain>
    </source>
</reference>
<dbReference type="OrthoDB" id="77906at2759"/>
<proteinExistence type="predicted"/>
<protein>
    <submittedName>
        <fullName evidence="2">Uncharacterized protein</fullName>
    </submittedName>
</protein>
<comment type="caution">
    <text evidence="2">The sequence shown here is derived from an EMBL/GenBank/DDBJ whole genome shotgun (WGS) entry which is preliminary data.</text>
</comment>
<evidence type="ECO:0000313" key="3">
    <source>
        <dbReference type="Proteomes" id="UP000243217"/>
    </source>
</evidence>
<dbReference type="AlphaFoldDB" id="A0A1V9Y847"/>
<gene>
    <name evidence="2" type="ORF">THRCLA_11305</name>
</gene>
<evidence type="ECO:0000256" key="1">
    <source>
        <dbReference type="SAM" id="MobiDB-lite"/>
    </source>
</evidence>
<name>A0A1V9Y847_9STRA</name>
<keyword evidence="3" id="KW-1185">Reference proteome</keyword>
<accession>A0A1V9Y847</accession>
<feature type="region of interest" description="Disordered" evidence="1">
    <location>
        <begin position="852"/>
        <end position="873"/>
    </location>
</feature>
<dbReference type="Proteomes" id="UP000243217">
    <property type="component" value="Unassembled WGS sequence"/>
</dbReference>
<organism evidence="2 3">
    <name type="scientific">Thraustotheca clavata</name>
    <dbReference type="NCBI Taxonomy" id="74557"/>
    <lineage>
        <taxon>Eukaryota</taxon>
        <taxon>Sar</taxon>
        <taxon>Stramenopiles</taxon>
        <taxon>Oomycota</taxon>
        <taxon>Saprolegniomycetes</taxon>
        <taxon>Saprolegniales</taxon>
        <taxon>Achlyaceae</taxon>
        <taxon>Thraustotheca</taxon>
    </lineage>
</organism>